<comment type="subcellular location">
    <subcellularLocation>
        <location evidence="1">Membrane</location>
        <topology evidence="1">Multi-pass membrane protein</topology>
    </subcellularLocation>
</comment>
<keyword evidence="4" id="KW-1133">Transmembrane helix</keyword>
<dbReference type="InterPro" id="IPR050327">
    <property type="entry name" value="Proton-linked_MCT"/>
</dbReference>
<feature type="transmembrane region" description="Helical" evidence="4">
    <location>
        <begin position="326"/>
        <end position="347"/>
    </location>
</feature>
<dbReference type="InterPro" id="IPR036259">
    <property type="entry name" value="MFS_trans_sf"/>
</dbReference>
<dbReference type="InterPro" id="IPR011701">
    <property type="entry name" value="MFS"/>
</dbReference>
<comment type="similarity">
    <text evidence="2">Belongs to the major facilitator superfamily. Monocarboxylate porter (TC 2.A.1.13) family.</text>
</comment>
<feature type="transmembrane region" description="Helical" evidence="4">
    <location>
        <begin position="299"/>
        <end position="320"/>
    </location>
</feature>
<dbReference type="SUPFAM" id="SSF103473">
    <property type="entry name" value="MFS general substrate transporter"/>
    <property type="match status" value="1"/>
</dbReference>
<evidence type="ECO:0000256" key="2">
    <source>
        <dbReference type="ARBA" id="ARBA00006727"/>
    </source>
</evidence>
<dbReference type="PANTHER" id="PTHR11360">
    <property type="entry name" value="MONOCARBOXYLATE TRANSPORTER"/>
    <property type="match status" value="1"/>
</dbReference>
<feature type="transmembrane region" description="Helical" evidence="4">
    <location>
        <begin position="77"/>
        <end position="102"/>
    </location>
</feature>
<feature type="region of interest" description="Disordered" evidence="3">
    <location>
        <begin position="1"/>
        <end position="59"/>
    </location>
</feature>
<feature type="transmembrane region" description="Helical" evidence="4">
    <location>
        <begin position="114"/>
        <end position="137"/>
    </location>
</feature>
<dbReference type="Proteomes" id="UP000654918">
    <property type="component" value="Unassembled WGS sequence"/>
</dbReference>
<evidence type="ECO:0000256" key="3">
    <source>
        <dbReference type="SAM" id="MobiDB-lite"/>
    </source>
</evidence>
<keyword evidence="4" id="KW-0812">Transmembrane</keyword>
<feature type="transmembrane region" description="Helical" evidence="4">
    <location>
        <begin position="235"/>
        <end position="259"/>
    </location>
</feature>
<feature type="transmembrane region" description="Helical" evidence="4">
    <location>
        <begin position="169"/>
        <end position="195"/>
    </location>
</feature>
<dbReference type="PANTHER" id="PTHR11360:SF230">
    <property type="entry name" value="MONOCARBOXYLATE TRANSPORTER, PUTATIVE (AFU_ORTHOLOGUE AFUA_2G12790)-RELATED"/>
    <property type="match status" value="1"/>
</dbReference>
<accession>A0A8H6KTV3</accession>
<feature type="transmembrane region" description="Helical" evidence="4">
    <location>
        <begin position="201"/>
        <end position="223"/>
    </location>
</feature>
<dbReference type="AlphaFoldDB" id="A0A8H6KTV3"/>
<sequence length="438" mass="46744">MDSARSPSSKAHDTPAVTPETGIELALHPTTPIRSADPTSMNTCPSPPATGRHASNDNDVRVVSKGPVDQGRTAWCVVAGSTATMIPTFGLMTTVGIFHVYWKENQLKDWSNTNISWIISVFGFLAVLLCGPFGVLFDKYGPRWLMTPAATVYCVSFLGIAFSSQYWQFLLCFSTAGVSAAALTTSALAVINHWFDERKGLAMSICTMGGGLGGVIFSVMLRFTTQSLDWTTASFVHLAIICGVITGFELVLFVAWGLLPTYATTVELGDIFYPTLVFSVGSALGRIIPGYFTDRLGPFNVTIIMAIFTEATILILWLPFGDTSAPILYAVAFLLGFGTGSFVSTAATCLGRLCDAQDSGTYIGCCYAVVSLATLIGNPASQAVLGDGRNGRTRLTLVFLGAILFMALASCCFGQRLGSNGEAPERHGWWTTASRLGV</sequence>
<gene>
    <name evidence="5" type="ORF">CPLU01_03412</name>
</gene>
<comment type="caution">
    <text evidence="5">The sequence shown here is derived from an EMBL/GenBank/DDBJ whole genome shotgun (WGS) entry which is preliminary data.</text>
</comment>
<evidence type="ECO:0000256" key="4">
    <source>
        <dbReference type="SAM" id="Phobius"/>
    </source>
</evidence>
<dbReference type="Pfam" id="PF07690">
    <property type="entry name" value="MFS_1"/>
    <property type="match status" value="1"/>
</dbReference>
<protein>
    <recommendedName>
        <fullName evidence="7">Major facilitator superfamily transporter</fullName>
    </recommendedName>
</protein>
<evidence type="ECO:0000313" key="6">
    <source>
        <dbReference type="Proteomes" id="UP000654918"/>
    </source>
</evidence>
<evidence type="ECO:0008006" key="7">
    <source>
        <dbReference type="Google" id="ProtNLM"/>
    </source>
</evidence>
<name>A0A8H6KTV3_9PEZI</name>
<keyword evidence="4" id="KW-0472">Membrane</keyword>
<dbReference type="GO" id="GO:0016020">
    <property type="term" value="C:membrane"/>
    <property type="evidence" value="ECO:0007669"/>
    <property type="project" value="UniProtKB-SubCell"/>
</dbReference>
<feature type="transmembrane region" description="Helical" evidence="4">
    <location>
        <begin position="359"/>
        <end position="377"/>
    </location>
</feature>
<dbReference type="Gene3D" id="1.20.1250.20">
    <property type="entry name" value="MFS general substrate transporter like domains"/>
    <property type="match status" value="2"/>
</dbReference>
<evidence type="ECO:0000256" key="1">
    <source>
        <dbReference type="ARBA" id="ARBA00004141"/>
    </source>
</evidence>
<feature type="transmembrane region" description="Helical" evidence="4">
    <location>
        <begin position="271"/>
        <end position="292"/>
    </location>
</feature>
<feature type="transmembrane region" description="Helical" evidence="4">
    <location>
        <begin position="143"/>
        <end position="162"/>
    </location>
</feature>
<feature type="transmembrane region" description="Helical" evidence="4">
    <location>
        <begin position="397"/>
        <end position="417"/>
    </location>
</feature>
<evidence type="ECO:0000313" key="5">
    <source>
        <dbReference type="EMBL" id="KAF6836831.1"/>
    </source>
</evidence>
<dbReference type="EMBL" id="WIGO01000029">
    <property type="protein sequence ID" value="KAF6836831.1"/>
    <property type="molecule type" value="Genomic_DNA"/>
</dbReference>
<keyword evidence="6" id="KW-1185">Reference proteome</keyword>
<reference evidence="5" key="1">
    <citation type="journal article" date="2020" name="Phytopathology">
        <title>Genome Sequence Resources of Colletotrichum truncatum, C. plurivorum, C. musicola, and C. sojae: Four Species Pathogenic to Soybean (Glycine max).</title>
        <authorList>
            <person name="Rogerio F."/>
            <person name="Boufleur T.R."/>
            <person name="Ciampi-Guillardi M."/>
            <person name="Sukno S.A."/>
            <person name="Thon M.R."/>
            <person name="Massola Junior N.S."/>
            <person name="Baroncelli R."/>
        </authorList>
    </citation>
    <scope>NUCLEOTIDE SEQUENCE</scope>
    <source>
        <strain evidence="5">LFN00145</strain>
    </source>
</reference>
<organism evidence="5 6">
    <name type="scientific">Colletotrichum plurivorum</name>
    <dbReference type="NCBI Taxonomy" id="2175906"/>
    <lineage>
        <taxon>Eukaryota</taxon>
        <taxon>Fungi</taxon>
        <taxon>Dikarya</taxon>
        <taxon>Ascomycota</taxon>
        <taxon>Pezizomycotina</taxon>
        <taxon>Sordariomycetes</taxon>
        <taxon>Hypocreomycetidae</taxon>
        <taxon>Glomerellales</taxon>
        <taxon>Glomerellaceae</taxon>
        <taxon>Colletotrichum</taxon>
        <taxon>Colletotrichum orchidearum species complex</taxon>
    </lineage>
</organism>
<proteinExistence type="inferred from homology"/>
<dbReference type="GO" id="GO:0022857">
    <property type="term" value="F:transmembrane transporter activity"/>
    <property type="evidence" value="ECO:0007669"/>
    <property type="project" value="InterPro"/>
</dbReference>